<name>A0ABU2Y8B4_9FLAO</name>
<dbReference type="EMBL" id="JAVRHV010000009">
    <property type="protein sequence ID" value="MDT0554277.1"/>
    <property type="molecule type" value="Genomic_DNA"/>
</dbReference>
<evidence type="ECO:0000256" key="1">
    <source>
        <dbReference type="ARBA" id="ARBA00022729"/>
    </source>
</evidence>
<organism evidence="3 4">
    <name type="scientific">Urechidicola vernalis</name>
    <dbReference type="NCBI Taxonomy" id="3075600"/>
    <lineage>
        <taxon>Bacteria</taxon>
        <taxon>Pseudomonadati</taxon>
        <taxon>Bacteroidota</taxon>
        <taxon>Flavobacteriia</taxon>
        <taxon>Flavobacteriales</taxon>
        <taxon>Flavobacteriaceae</taxon>
        <taxon>Urechidicola</taxon>
    </lineage>
</organism>
<gene>
    <name evidence="3" type="ORF">RM519_13530</name>
</gene>
<proteinExistence type="predicted"/>
<evidence type="ECO:0000313" key="3">
    <source>
        <dbReference type="EMBL" id="MDT0554277.1"/>
    </source>
</evidence>
<dbReference type="NCBIfam" id="TIGR04183">
    <property type="entry name" value="Por_Secre_tail"/>
    <property type="match status" value="1"/>
</dbReference>
<comment type="caution">
    <text evidence="3">The sequence shown here is derived from an EMBL/GenBank/DDBJ whole genome shotgun (WGS) entry which is preliminary data.</text>
</comment>
<protein>
    <submittedName>
        <fullName evidence="3">T9SS type A sorting domain-containing protein</fullName>
    </submittedName>
</protein>
<sequence length="173" mass="19331">MNRIINPLSILLITFCAYGQQEENRPLKSTITTVSSSTVALSSNKYTVLQSIGQSSIIGTVKTGKMVVQQGFLNSTRYFKLNNSGIENIDERLEIVVSPNPFVEYVKVDFSESTAHPIHLKVFDLNGKVLKYKKYSASDSVIIPMENIIIGSYILHIVSGEDTFARKILKVRE</sequence>
<reference evidence="3 4" key="1">
    <citation type="submission" date="2023-09" db="EMBL/GenBank/DDBJ databases">
        <authorList>
            <person name="Rey-Velasco X."/>
        </authorList>
    </citation>
    <scope>NUCLEOTIDE SEQUENCE [LARGE SCALE GENOMIC DNA]</scope>
    <source>
        <strain evidence="3 4">P050</strain>
    </source>
</reference>
<feature type="domain" description="Secretion system C-terminal sorting" evidence="2">
    <location>
        <begin position="98"/>
        <end position="168"/>
    </location>
</feature>
<keyword evidence="1" id="KW-0732">Signal</keyword>
<dbReference type="Proteomes" id="UP001252186">
    <property type="component" value="Unassembled WGS sequence"/>
</dbReference>
<dbReference type="Pfam" id="PF18962">
    <property type="entry name" value="Por_Secre_tail"/>
    <property type="match status" value="1"/>
</dbReference>
<evidence type="ECO:0000313" key="4">
    <source>
        <dbReference type="Proteomes" id="UP001252186"/>
    </source>
</evidence>
<evidence type="ECO:0000259" key="2">
    <source>
        <dbReference type="Pfam" id="PF18962"/>
    </source>
</evidence>
<accession>A0ABU2Y8B4</accession>
<keyword evidence="4" id="KW-1185">Reference proteome</keyword>
<dbReference type="RefSeq" id="WP_311594364.1">
    <property type="nucleotide sequence ID" value="NZ_JAVRHV010000009.1"/>
</dbReference>
<dbReference type="InterPro" id="IPR026444">
    <property type="entry name" value="Secre_tail"/>
</dbReference>